<dbReference type="Gene3D" id="1.10.1170.10">
    <property type="entry name" value="Inhibitor Of Apoptosis Protein (2mihbC-IAP-1), Chain A"/>
    <property type="match status" value="2"/>
</dbReference>
<protein>
    <recommendedName>
        <fullName evidence="6">RING-type domain-containing protein</fullName>
    </recommendedName>
</protein>
<accession>A0A815UAD6</accession>
<dbReference type="PROSITE" id="PS50089">
    <property type="entry name" value="ZF_RING_2"/>
    <property type="match status" value="1"/>
</dbReference>
<dbReference type="EMBL" id="CAJNOL010012138">
    <property type="protein sequence ID" value="CAF1658631.1"/>
    <property type="molecule type" value="Genomic_DNA"/>
</dbReference>
<dbReference type="GO" id="GO:0005634">
    <property type="term" value="C:nucleus"/>
    <property type="evidence" value="ECO:0007669"/>
    <property type="project" value="TreeGrafter"/>
</dbReference>
<dbReference type="CDD" id="cd00022">
    <property type="entry name" value="BIR"/>
    <property type="match status" value="2"/>
</dbReference>
<feature type="region of interest" description="Disordered" evidence="5">
    <location>
        <begin position="1"/>
        <end position="31"/>
    </location>
</feature>
<keyword evidence="3" id="KW-0862">Zinc</keyword>
<dbReference type="SUPFAM" id="SSF57924">
    <property type="entry name" value="Inhibitor of apoptosis (IAP) repeat"/>
    <property type="match status" value="2"/>
</dbReference>
<dbReference type="GO" id="GO:0051726">
    <property type="term" value="P:regulation of cell cycle"/>
    <property type="evidence" value="ECO:0007669"/>
    <property type="project" value="TreeGrafter"/>
</dbReference>
<reference evidence="7" key="1">
    <citation type="submission" date="2021-02" db="EMBL/GenBank/DDBJ databases">
        <authorList>
            <person name="Nowell W R."/>
        </authorList>
    </citation>
    <scope>NUCLEOTIDE SEQUENCE</scope>
</reference>
<dbReference type="PROSITE" id="PS50143">
    <property type="entry name" value="BIR_REPEAT_2"/>
    <property type="match status" value="2"/>
</dbReference>
<keyword evidence="10" id="KW-1185">Reference proteome</keyword>
<dbReference type="GO" id="GO:0005737">
    <property type="term" value="C:cytoplasm"/>
    <property type="evidence" value="ECO:0007669"/>
    <property type="project" value="TreeGrafter"/>
</dbReference>
<dbReference type="GO" id="GO:0008270">
    <property type="term" value="F:zinc ion binding"/>
    <property type="evidence" value="ECO:0007669"/>
    <property type="project" value="UniProtKB-KW"/>
</dbReference>
<evidence type="ECO:0000313" key="10">
    <source>
        <dbReference type="Proteomes" id="UP000663870"/>
    </source>
</evidence>
<evidence type="ECO:0000313" key="8">
    <source>
        <dbReference type="EMBL" id="CAF1658631.1"/>
    </source>
</evidence>
<gene>
    <name evidence="8" type="ORF">JXQ802_LOCUS55694</name>
    <name evidence="7" type="ORF">PYM288_LOCUS39157</name>
</gene>
<dbReference type="PANTHER" id="PTHR10044:SF139">
    <property type="entry name" value="DEATH-ASSOCIATED INHIBITOR OF APOPTOSIS 2"/>
    <property type="match status" value="1"/>
</dbReference>
<dbReference type="InterPro" id="IPR013083">
    <property type="entry name" value="Znf_RING/FYVE/PHD"/>
</dbReference>
<evidence type="ECO:0000313" key="7">
    <source>
        <dbReference type="EMBL" id="CAF1511305.1"/>
    </source>
</evidence>
<dbReference type="Pfam" id="PF13920">
    <property type="entry name" value="zf-C3HC4_3"/>
    <property type="match status" value="1"/>
</dbReference>
<evidence type="ECO:0000256" key="3">
    <source>
        <dbReference type="ARBA" id="ARBA00022833"/>
    </source>
</evidence>
<dbReference type="Proteomes" id="UP000663854">
    <property type="component" value="Unassembled WGS sequence"/>
</dbReference>
<dbReference type="Pfam" id="PF00653">
    <property type="entry name" value="BIR"/>
    <property type="match status" value="2"/>
</dbReference>
<dbReference type="Proteomes" id="UP000663870">
    <property type="component" value="Unassembled WGS sequence"/>
</dbReference>
<feature type="compositionally biased region" description="Polar residues" evidence="5">
    <location>
        <begin position="1"/>
        <end position="13"/>
    </location>
</feature>
<evidence type="ECO:0000256" key="1">
    <source>
        <dbReference type="ARBA" id="ARBA00006672"/>
    </source>
</evidence>
<comment type="caution">
    <text evidence="7">The sequence shown here is derived from an EMBL/GenBank/DDBJ whole genome shotgun (WGS) entry which is preliminary data.</text>
</comment>
<sequence length="492" mass="55430">MPASCSSSTTAVRSTSISNEQESSSEGQRVETMDSEFVSNIFLEQDSLQQLRRCSFSRWPHRTSPSSAQMIEAGFFNCNVGDRVFCIHCDLIYQQWTHRDDPCEIHKTLSPNCIYVKAKLRRPIASSILIANKSSAGATSGNHSSTSNNLGSLRSNDIKFTASSNPTYSEIPKRHASFATWPTEDLPSVDDLVRAGFFYTGTKTIVTCFYCNGSLQNWRPNDNPMIEHARWFPHCAYARQLCGDDLYRKIQESKRAQQERARANELKERTGSGEVVTTNPTSNSRLLLIPDESTLSRLVAARLDLPISQRLVDQLRIGHDDFVPECDLYTACLILQKQIEHIDGKKDNIVIPSIKMKQVREQNEKHMRQQTSIILNADQSVRNPADVEMTRSSQSLRNESASSKLFIDSTSKSTTNGNERETITTKQISTINDRNQSINVTPSNPCVLCLTEEKQLVCIPCGHMATCVACSHSLRSCPICHRQMETWVRIYF</sequence>
<evidence type="ECO:0000256" key="2">
    <source>
        <dbReference type="ARBA" id="ARBA00022771"/>
    </source>
</evidence>
<proteinExistence type="inferred from homology"/>
<dbReference type="Gene3D" id="3.30.40.10">
    <property type="entry name" value="Zinc/RING finger domain, C3HC4 (zinc finger)"/>
    <property type="match status" value="1"/>
</dbReference>
<dbReference type="GO" id="GO:0031398">
    <property type="term" value="P:positive regulation of protein ubiquitination"/>
    <property type="evidence" value="ECO:0007669"/>
    <property type="project" value="TreeGrafter"/>
</dbReference>
<feature type="domain" description="RING-type" evidence="6">
    <location>
        <begin position="446"/>
        <end position="481"/>
    </location>
</feature>
<dbReference type="PANTHER" id="PTHR10044">
    <property type="entry name" value="INHIBITOR OF APOPTOSIS"/>
    <property type="match status" value="1"/>
</dbReference>
<feature type="region of interest" description="Disordered" evidence="5">
    <location>
        <begin position="258"/>
        <end position="277"/>
    </location>
</feature>
<name>A0A815UAD6_9BILA</name>
<dbReference type="SMART" id="SM00238">
    <property type="entry name" value="BIR"/>
    <property type="match status" value="2"/>
</dbReference>
<evidence type="ECO:0000313" key="9">
    <source>
        <dbReference type="Proteomes" id="UP000663854"/>
    </source>
</evidence>
<dbReference type="AlphaFoldDB" id="A0A815UAD6"/>
<comment type="similarity">
    <text evidence="1">Belongs to the IAP family.</text>
</comment>
<dbReference type="GO" id="GO:0043066">
    <property type="term" value="P:negative regulation of apoptotic process"/>
    <property type="evidence" value="ECO:0007669"/>
    <property type="project" value="TreeGrafter"/>
</dbReference>
<organism evidence="7 9">
    <name type="scientific">Rotaria sordida</name>
    <dbReference type="NCBI Taxonomy" id="392033"/>
    <lineage>
        <taxon>Eukaryota</taxon>
        <taxon>Metazoa</taxon>
        <taxon>Spiralia</taxon>
        <taxon>Gnathifera</taxon>
        <taxon>Rotifera</taxon>
        <taxon>Eurotatoria</taxon>
        <taxon>Bdelloidea</taxon>
        <taxon>Philodinida</taxon>
        <taxon>Philodinidae</taxon>
        <taxon>Rotaria</taxon>
    </lineage>
</organism>
<feature type="compositionally biased region" description="Basic and acidic residues" evidence="5">
    <location>
        <begin position="258"/>
        <end position="271"/>
    </location>
</feature>
<evidence type="ECO:0000256" key="5">
    <source>
        <dbReference type="SAM" id="MobiDB-lite"/>
    </source>
</evidence>
<evidence type="ECO:0000256" key="4">
    <source>
        <dbReference type="PROSITE-ProRule" id="PRU00175"/>
    </source>
</evidence>
<dbReference type="InterPro" id="IPR001841">
    <property type="entry name" value="Znf_RING"/>
</dbReference>
<dbReference type="InterPro" id="IPR001370">
    <property type="entry name" value="BIR_rpt"/>
</dbReference>
<dbReference type="GO" id="GO:0043027">
    <property type="term" value="F:cysteine-type endopeptidase inhibitor activity involved in apoptotic process"/>
    <property type="evidence" value="ECO:0007669"/>
    <property type="project" value="TreeGrafter"/>
</dbReference>
<dbReference type="GO" id="GO:0061630">
    <property type="term" value="F:ubiquitin protein ligase activity"/>
    <property type="evidence" value="ECO:0007669"/>
    <property type="project" value="TreeGrafter"/>
</dbReference>
<keyword evidence="2 4" id="KW-0863">Zinc-finger</keyword>
<dbReference type="InterPro" id="IPR050784">
    <property type="entry name" value="IAP"/>
</dbReference>
<evidence type="ECO:0000259" key="6">
    <source>
        <dbReference type="PROSITE" id="PS50089"/>
    </source>
</evidence>
<feature type="compositionally biased region" description="Low complexity" evidence="5">
    <location>
        <begin position="14"/>
        <end position="26"/>
    </location>
</feature>
<keyword evidence="2 4" id="KW-0479">Metal-binding</keyword>
<dbReference type="EMBL" id="CAJNOH010010323">
    <property type="protein sequence ID" value="CAF1511305.1"/>
    <property type="molecule type" value="Genomic_DNA"/>
</dbReference>